<dbReference type="Proteomes" id="UP001211065">
    <property type="component" value="Unassembled WGS sequence"/>
</dbReference>
<keyword evidence="8" id="KW-1185">Reference proteome</keyword>
<feature type="region of interest" description="Disordered" evidence="5">
    <location>
        <begin position="28"/>
        <end position="52"/>
    </location>
</feature>
<feature type="domain" description="S1 motif" evidence="6">
    <location>
        <begin position="1219"/>
        <end position="1287"/>
    </location>
</feature>
<sequence length="1371" mass="152758">ATDFPRGGAKTLTALEVRELREQAEKDFEAGIPLDSDEELNTEHSKKRKRKSEKILKSNKKEKLFLNTKPNSIISTLTFKKLSVGMTLLGVVKEINDLDLVISLPNQLTGFVAITEISDFITEKVENAAKIEEEEDLEDSIPDLRELFEVGEYVVCAIINLENTTAAKKRVELSLNPKIVNISLKAPDISAGMNLMGTILSEEDHGYIIDLGIENSAGFLNKKGIEGQSKKFKDGAFKVGQLLLSQVSKVEQGSKIIKLTVENESLKKNVISSTEKISFESLKPGFLIQGKVKESNENGIIVSFHDLFHGTVDVFHVGHLVQNIEVDLEQKFKEGQKLKCRIIYVDEAKKRIGLSLNSNILHLSVDPLSADINKQVGSKLALRVIRIEHGKGVILASEDDTCVCYAHKSRISDNSDYKFEDKKFKIGSIQEARIIALNPFDNIYSVSLQKSVLDQTFFQLKDITVGVVVKAKILRLTAKGIVCSVTDSINGFIPKLHMSDVLLCDPSERRLILTHKKSLLNSKLPKLVNYNDITEGTITCGVINSITNFGCFISFFGSVSGFAHISELSEDFLKHPAEMFKIGQTVKCKVLGKTDDKLRLTLKISQNSVPFIKSLHSGQIVSGTIISKTNQCFVIKLKDTGCKGVLPFKHLSDHNSESHISKLADALKEGMMLEKLVVMEINKLSGEILLSKKPTLIHYANEKGSELLIDVNALEPSLTIPGFVKKILDKGCIIGFVGGLQGFAKMHSISDRFVANISEHVSLNQTVLATISSVDKENGKFFVDLKNSLNFPNAFSVKPNNYEIEFLNSLFVEKDFIFPSTTSSSCMKFGDPIKVSVKQIVPYGVIVNIPSNEALSGLITTYQTFGKVLKVGEDILARVLDIDWEKKIVDLSLNHVVPLTGNTKKLQQAYESFKVLDAQIEVIKEDYLVASLTSLENLLCFVSVKTLNSVETPFSKFKSGQNIKVIITKLPEKISGTLHAERLLAVVRESKSVNNEKFEFRKKLKNSVDSKIEYLDDVVIGLSLKGKVKSVKTTQINVELAGNLFGRVHLFEIPQPHNETSNKTHPFKGIRQGDVIDCKVIGFRDTKTHNYLPITKKTSPQFLIVDLTMKQADLDLPDLQLTCVGDSRYIQFNTINIGDEISGFVQRVEKDAVWCQISPNLQGRCFILECSEKIKILENLANNFKEGQSIRCTVIAKDNVKNSVDLTFKDESMRSLQVEKIVPGIISDIKKESGLTVQLGARSYGRVHLTDIRDKFTDNPTKGFIKGELVNCFILNKTDDKIDLSLRPSRLVRNKTKKTDSVNREIKSINDLVVGELCEGYIKNISDGGVFVSVNRNLSGRVQIRNLSDLYIKDWKNLFQKGQFVKGKIIE</sequence>
<organism evidence="7 8">
    <name type="scientific">Clydaea vesicula</name>
    <dbReference type="NCBI Taxonomy" id="447962"/>
    <lineage>
        <taxon>Eukaryota</taxon>
        <taxon>Fungi</taxon>
        <taxon>Fungi incertae sedis</taxon>
        <taxon>Chytridiomycota</taxon>
        <taxon>Chytridiomycota incertae sedis</taxon>
        <taxon>Chytridiomycetes</taxon>
        <taxon>Lobulomycetales</taxon>
        <taxon>Lobulomycetaceae</taxon>
        <taxon>Clydaea</taxon>
    </lineage>
</organism>
<reference evidence="7" key="1">
    <citation type="submission" date="2020-05" db="EMBL/GenBank/DDBJ databases">
        <title>Phylogenomic resolution of chytrid fungi.</title>
        <authorList>
            <person name="Stajich J.E."/>
            <person name="Amses K."/>
            <person name="Simmons R."/>
            <person name="Seto K."/>
            <person name="Myers J."/>
            <person name="Bonds A."/>
            <person name="Quandt C.A."/>
            <person name="Barry K."/>
            <person name="Liu P."/>
            <person name="Grigoriev I."/>
            <person name="Longcore J.E."/>
            <person name="James T.Y."/>
        </authorList>
    </citation>
    <scope>NUCLEOTIDE SEQUENCE</scope>
    <source>
        <strain evidence="7">JEL0476</strain>
    </source>
</reference>
<dbReference type="InterPro" id="IPR057300">
    <property type="entry name" value="OB_Rrp5"/>
</dbReference>
<feature type="domain" description="S1 motif" evidence="6">
    <location>
        <begin position="1138"/>
        <end position="1209"/>
    </location>
</feature>
<dbReference type="FunFam" id="2.40.50.140:FF:000200">
    <property type="entry name" value="Programmed cell death 11"/>
    <property type="match status" value="1"/>
</dbReference>
<dbReference type="Pfam" id="PF23459">
    <property type="entry name" value="S1_RRP5"/>
    <property type="match status" value="3"/>
</dbReference>
<dbReference type="InterPro" id="IPR045209">
    <property type="entry name" value="Rrp5"/>
</dbReference>
<dbReference type="PROSITE" id="PS50126">
    <property type="entry name" value="S1"/>
    <property type="match status" value="11"/>
</dbReference>
<dbReference type="PANTHER" id="PTHR23270:SF10">
    <property type="entry name" value="PROTEIN RRP5 HOMOLOG"/>
    <property type="match status" value="1"/>
</dbReference>
<accession>A0AAD5Y072</accession>
<dbReference type="InterPro" id="IPR012340">
    <property type="entry name" value="NA-bd_OB-fold"/>
</dbReference>
<dbReference type="CDD" id="cd05693">
    <property type="entry name" value="S1_Rrp5_repeat_hs1_sc1"/>
    <property type="match status" value="1"/>
</dbReference>
<dbReference type="FunFam" id="2.40.50.140:FF:000155">
    <property type="entry name" value="rRNA biogenesis protein RRP5"/>
    <property type="match status" value="1"/>
</dbReference>
<feature type="domain" description="S1 motif" evidence="6">
    <location>
        <begin position="717"/>
        <end position="786"/>
    </location>
</feature>
<keyword evidence="4" id="KW-0539">Nucleus</keyword>
<dbReference type="InterPro" id="IPR057302">
    <property type="entry name" value="Rrp5_S1"/>
</dbReference>
<evidence type="ECO:0000256" key="3">
    <source>
        <dbReference type="ARBA" id="ARBA00022737"/>
    </source>
</evidence>
<keyword evidence="3" id="KW-0677">Repeat</keyword>
<evidence type="ECO:0000313" key="7">
    <source>
        <dbReference type="EMBL" id="KAJ3219810.1"/>
    </source>
</evidence>
<dbReference type="SUPFAM" id="SSF50249">
    <property type="entry name" value="Nucleic acid-binding proteins"/>
    <property type="match status" value="12"/>
</dbReference>
<comment type="caution">
    <text evidence="7">The sequence shown here is derived from an EMBL/GenBank/DDBJ whole genome shotgun (WGS) entry which is preliminary data.</text>
</comment>
<feature type="domain" description="S1 motif" evidence="6">
    <location>
        <begin position="830"/>
        <end position="894"/>
    </location>
</feature>
<feature type="domain" description="S1 motif" evidence="6">
    <location>
        <begin position="85"/>
        <end position="176"/>
    </location>
</feature>
<feature type="non-terminal residue" evidence="7">
    <location>
        <position position="1"/>
    </location>
</feature>
<dbReference type="PANTHER" id="PTHR23270">
    <property type="entry name" value="PROGRAMMED CELL DEATH PROTEIN 11 PRE-RRNA PROCESSING PROTEIN RRP5"/>
    <property type="match status" value="1"/>
</dbReference>
<dbReference type="InterPro" id="IPR057301">
    <property type="entry name" value="Rrp5_OB_4th"/>
</dbReference>
<dbReference type="GO" id="GO:0006364">
    <property type="term" value="P:rRNA processing"/>
    <property type="evidence" value="ECO:0007669"/>
    <property type="project" value="UniProtKB-KW"/>
</dbReference>
<name>A0AAD5Y072_9FUNG</name>
<feature type="domain" description="S1 motif" evidence="6">
    <location>
        <begin position="536"/>
        <end position="603"/>
    </location>
</feature>
<dbReference type="GO" id="GO:0003723">
    <property type="term" value="F:RNA binding"/>
    <property type="evidence" value="ECO:0007669"/>
    <property type="project" value="TreeGrafter"/>
</dbReference>
<dbReference type="Pfam" id="PF24682">
    <property type="entry name" value="OB_RRP5"/>
    <property type="match status" value="1"/>
</dbReference>
<feature type="domain" description="S1 motif" evidence="6">
    <location>
        <begin position="192"/>
        <end position="262"/>
    </location>
</feature>
<dbReference type="InterPro" id="IPR003029">
    <property type="entry name" value="S1_domain"/>
</dbReference>
<evidence type="ECO:0000313" key="8">
    <source>
        <dbReference type="Proteomes" id="UP001211065"/>
    </source>
</evidence>
<dbReference type="EMBL" id="JADGJW010000325">
    <property type="protein sequence ID" value="KAJ3219810.1"/>
    <property type="molecule type" value="Genomic_DNA"/>
</dbReference>
<keyword evidence="2" id="KW-0698">rRNA processing</keyword>
<evidence type="ECO:0000256" key="5">
    <source>
        <dbReference type="SAM" id="MobiDB-lite"/>
    </source>
</evidence>
<comment type="subcellular location">
    <subcellularLocation>
        <location evidence="1">Nucleus</location>
        <location evidence="1">Nucleolus</location>
    </subcellularLocation>
</comment>
<dbReference type="Gene3D" id="2.40.50.140">
    <property type="entry name" value="Nucleic acid-binding proteins"/>
    <property type="match status" value="11"/>
</dbReference>
<feature type="domain" description="S1 motif" evidence="6">
    <location>
        <begin position="1315"/>
        <end position="1371"/>
    </location>
</feature>
<evidence type="ECO:0000259" key="6">
    <source>
        <dbReference type="PROSITE" id="PS50126"/>
    </source>
</evidence>
<dbReference type="Pfam" id="PF24685">
    <property type="entry name" value="OB_RRP5_4th"/>
    <property type="match status" value="1"/>
</dbReference>
<feature type="domain" description="S1 motif" evidence="6">
    <location>
        <begin position="618"/>
        <end position="693"/>
    </location>
</feature>
<evidence type="ECO:0000256" key="4">
    <source>
        <dbReference type="ARBA" id="ARBA00023242"/>
    </source>
</evidence>
<dbReference type="GO" id="GO:0032040">
    <property type="term" value="C:small-subunit processome"/>
    <property type="evidence" value="ECO:0007669"/>
    <property type="project" value="TreeGrafter"/>
</dbReference>
<protein>
    <submittedName>
        <fullName evidence="7">Protein RRP5</fullName>
    </submittedName>
</protein>
<feature type="domain" description="S1 motif" evidence="6">
    <location>
        <begin position="285"/>
        <end position="357"/>
    </location>
</feature>
<feature type="domain" description="S1 motif" evidence="6">
    <location>
        <begin position="1021"/>
        <end position="1097"/>
    </location>
</feature>
<dbReference type="InterPro" id="IPR048059">
    <property type="entry name" value="Rrp5_S1_rpt_hs1_sc1"/>
</dbReference>
<gene>
    <name evidence="7" type="primary">PDCD11</name>
    <name evidence="7" type="ORF">HK099_004558</name>
</gene>
<dbReference type="Pfam" id="PF00575">
    <property type="entry name" value="S1"/>
    <property type="match status" value="1"/>
</dbReference>
<evidence type="ECO:0000256" key="1">
    <source>
        <dbReference type="ARBA" id="ARBA00004604"/>
    </source>
</evidence>
<dbReference type="SMART" id="SM00316">
    <property type="entry name" value="S1"/>
    <property type="match status" value="13"/>
</dbReference>
<proteinExistence type="predicted"/>
<evidence type="ECO:0000256" key="2">
    <source>
        <dbReference type="ARBA" id="ARBA00022552"/>
    </source>
</evidence>
<dbReference type="FunFam" id="2.40.50.140:FF:000103">
    <property type="entry name" value="protein RRP5 homolog"/>
    <property type="match status" value="1"/>
</dbReference>